<comment type="caution">
    <text evidence="6">The sequence shown here is derived from an EMBL/GenBank/DDBJ whole genome shotgun (WGS) entry which is preliminary data.</text>
</comment>
<keyword evidence="2" id="KW-0378">Hydrolase</keyword>
<dbReference type="SUPFAM" id="SSF52540">
    <property type="entry name" value="P-loop containing nucleoside triphosphate hydrolases"/>
    <property type="match status" value="1"/>
</dbReference>
<dbReference type="GO" id="GO:0005524">
    <property type="term" value="F:ATP binding"/>
    <property type="evidence" value="ECO:0007669"/>
    <property type="project" value="UniProtKB-KW"/>
</dbReference>
<feature type="domain" description="DNA replication helicase" evidence="5">
    <location>
        <begin position="17"/>
        <end position="81"/>
    </location>
</feature>
<sequence>MEYKFMIMDRVCVIRKQFPICCSYGITIHKSQGLSQKNAAVEAGNDIFKTGQIYVALSRVTSLNGLHLINFDPSKIKASTSAIIEYNRLKQIFRPDLKQYDGIHDMSWSTCIADNRWIPRDIPFETHLNKKITVTEREVQGLPNDDGYSSCVNVTLQCLFNCEAVRRIFSETKDDFIVKRLFQSYESKEIFNVHNLRLFVNAKYSLRVQCNVAEFLQELVNKQLLLQQIMKHALKCPGCSERIVSENKSNYILELILPIDRRSCSLQEIFHYNVENWIIVPIMCKNSLKLQTAVSSILEDLKSFYIQKIKGNFVLFKFIVPKNITTHMGQIMDPVKEESPLFTGALTTKFTKNKILKSRRKEVKNDS</sequence>
<dbReference type="Pfam" id="PF02689">
    <property type="entry name" value="Herpes_Helicase"/>
    <property type="match status" value="1"/>
</dbReference>
<evidence type="ECO:0000256" key="3">
    <source>
        <dbReference type="ARBA" id="ARBA00022806"/>
    </source>
</evidence>
<protein>
    <recommendedName>
        <fullName evidence="5">DNA replication helicase domain-containing protein</fullName>
    </recommendedName>
</protein>
<dbReference type="PANTHER" id="PTHR47642">
    <property type="entry name" value="ATP-DEPENDENT DNA HELICASE"/>
    <property type="match status" value="1"/>
</dbReference>
<name>A0ABD2WA82_9HYME</name>
<proteinExistence type="predicted"/>
<evidence type="ECO:0000313" key="6">
    <source>
        <dbReference type="EMBL" id="KAL3389843.1"/>
    </source>
</evidence>
<dbReference type="InterPro" id="IPR003840">
    <property type="entry name" value="DNA_helicase_dom"/>
</dbReference>
<dbReference type="InterPro" id="IPR027417">
    <property type="entry name" value="P-loop_NTPase"/>
</dbReference>
<dbReference type="GO" id="GO:0016787">
    <property type="term" value="F:hydrolase activity"/>
    <property type="evidence" value="ECO:0007669"/>
    <property type="project" value="UniProtKB-KW"/>
</dbReference>
<keyword evidence="3" id="KW-0347">Helicase</keyword>
<dbReference type="PANTHER" id="PTHR47642:SF5">
    <property type="entry name" value="ATP-DEPENDENT DNA HELICASE"/>
    <property type="match status" value="1"/>
</dbReference>
<dbReference type="Proteomes" id="UP001627154">
    <property type="component" value="Unassembled WGS sequence"/>
</dbReference>
<gene>
    <name evidence="6" type="ORF">TKK_015203</name>
</gene>
<keyword evidence="4" id="KW-0067">ATP-binding</keyword>
<dbReference type="CDD" id="cd18809">
    <property type="entry name" value="SF1_C_RecD"/>
    <property type="match status" value="1"/>
</dbReference>
<organism evidence="6 7">
    <name type="scientific">Trichogramma kaykai</name>
    <dbReference type="NCBI Taxonomy" id="54128"/>
    <lineage>
        <taxon>Eukaryota</taxon>
        <taxon>Metazoa</taxon>
        <taxon>Ecdysozoa</taxon>
        <taxon>Arthropoda</taxon>
        <taxon>Hexapoda</taxon>
        <taxon>Insecta</taxon>
        <taxon>Pterygota</taxon>
        <taxon>Neoptera</taxon>
        <taxon>Endopterygota</taxon>
        <taxon>Hymenoptera</taxon>
        <taxon>Apocrita</taxon>
        <taxon>Proctotrupomorpha</taxon>
        <taxon>Chalcidoidea</taxon>
        <taxon>Trichogrammatidae</taxon>
        <taxon>Trichogramma</taxon>
    </lineage>
</organism>
<dbReference type="GO" id="GO:0004386">
    <property type="term" value="F:helicase activity"/>
    <property type="evidence" value="ECO:0007669"/>
    <property type="project" value="UniProtKB-KW"/>
</dbReference>
<dbReference type="AlphaFoldDB" id="A0ABD2WA82"/>
<evidence type="ECO:0000256" key="1">
    <source>
        <dbReference type="ARBA" id="ARBA00022741"/>
    </source>
</evidence>
<keyword evidence="1" id="KW-0547">Nucleotide-binding</keyword>
<evidence type="ECO:0000259" key="5">
    <source>
        <dbReference type="Pfam" id="PF02689"/>
    </source>
</evidence>
<evidence type="ECO:0000313" key="7">
    <source>
        <dbReference type="Proteomes" id="UP001627154"/>
    </source>
</evidence>
<dbReference type="InterPro" id="IPR051055">
    <property type="entry name" value="PIF1_helicase"/>
</dbReference>
<keyword evidence="7" id="KW-1185">Reference proteome</keyword>
<dbReference type="EMBL" id="JBJJXI010000122">
    <property type="protein sequence ID" value="KAL3389843.1"/>
    <property type="molecule type" value="Genomic_DNA"/>
</dbReference>
<reference evidence="6 7" key="1">
    <citation type="journal article" date="2024" name="bioRxiv">
        <title>A reference genome for Trichogramma kaykai: A tiny desert-dwelling parasitoid wasp with competing sex-ratio distorters.</title>
        <authorList>
            <person name="Culotta J."/>
            <person name="Lindsey A.R."/>
        </authorList>
    </citation>
    <scope>NUCLEOTIDE SEQUENCE [LARGE SCALE GENOMIC DNA]</scope>
    <source>
        <strain evidence="6 7">KSX58</strain>
    </source>
</reference>
<accession>A0ABD2WA82</accession>
<dbReference type="Gene3D" id="3.90.70.10">
    <property type="entry name" value="Cysteine proteinases"/>
    <property type="match status" value="1"/>
</dbReference>
<evidence type="ECO:0000256" key="4">
    <source>
        <dbReference type="ARBA" id="ARBA00022840"/>
    </source>
</evidence>
<dbReference type="SUPFAM" id="SSF54001">
    <property type="entry name" value="Cysteine proteinases"/>
    <property type="match status" value="1"/>
</dbReference>
<evidence type="ECO:0000256" key="2">
    <source>
        <dbReference type="ARBA" id="ARBA00022801"/>
    </source>
</evidence>
<dbReference type="InterPro" id="IPR038765">
    <property type="entry name" value="Papain-like_cys_pep_sf"/>
</dbReference>